<evidence type="ECO:0000313" key="2">
    <source>
        <dbReference type="Proteomes" id="UP001306508"/>
    </source>
</evidence>
<accession>A0AAN7ZZ83</accession>
<dbReference type="AlphaFoldDB" id="A0AAN7ZZ83"/>
<evidence type="ECO:0000313" key="1">
    <source>
        <dbReference type="EMBL" id="KAK5782416.1"/>
    </source>
</evidence>
<sequence length="109" mass="12473">MAPFNNYCIICDKQIIPNSNYEFNKLYCSESCQSIDRSFLKSNVKNGSRRKISSVTSVNDIIITTPLLLPIWQEQNLSHDTISTSQPDQSCLIATNNPENNYKIWLNNI</sequence>
<dbReference type="Proteomes" id="UP001306508">
    <property type="component" value="Unassembled WGS sequence"/>
</dbReference>
<organism evidence="1 2">
    <name type="scientific">Arxiozyma heterogenica</name>
    <dbReference type="NCBI Taxonomy" id="278026"/>
    <lineage>
        <taxon>Eukaryota</taxon>
        <taxon>Fungi</taxon>
        <taxon>Dikarya</taxon>
        <taxon>Ascomycota</taxon>
        <taxon>Saccharomycotina</taxon>
        <taxon>Saccharomycetes</taxon>
        <taxon>Saccharomycetales</taxon>
        <taxon>Saccharomycetaceae</taxon>
        <taxon>Arxiozyma</taxon>
    </lineage>
</organism>
<protein>
    <submittedName>
        <fullName evidence="1">Uncharacterized protein</fullName>
    </submittedName>
</protein>
<name>A0AAN7ZZ83_9SACH</name>
<proteinExistence type="predicted"/>
<dbReference type="Pfam" id="PF12855">
    <property type="entry name" value="Ecl1"/>
    <property type="match status" value="1"/>
</dbReference>
<reference evidence="2" key="1">
    <citation type="submission" date="2023-07" db="EMBL/GenBank/DDBJ databases">
        <title>A draft genome of Kazachstania heterogenica Y-27499.</title>
        <authorList>
            <person name="Donic C."/>
            <person name="Kralova J.S."/>
            <person name="Fidel L."/>
            <person name="Ben-Dor S."/>
            <person name="Jung S."/>
        </authorList>
    </citation>
    <scope>NUCLEOTIDE SEQUENCE [LARGE SCALE GENOMIC DNA]</scope>
    <source>
        <strain evidence="2">Y27499</strain>
    </source>
</reference>
<gene>
    <name evidence="1" type="ORF">RI543_000353</name>
</gene>
<keyword evidence="2" id="KW-1185">Reference proteome</keyword>
<dbReference type="EMBL" id="JAWIZZ010000006">
    <property type="protein sequence ID" value="KAK5782416.1"/>
    <property type="molecule type" value="Genomic_DNA"/>
</dbReference>
<dbReference type="InterPro" id="IPR024368">
    <property type="entry name" value="Ecl1/2/3"/>
</dbReference>
<comment type="caution">
    <text evidence="1">The sequence shown here is derived from an EMBL/GenBank/DDBJ whole genome shotgun (WGS) entry which is preliminary data.</text>
</comment>